<dbReference type="AlphaFoldDB" id="A0A2I1DH87"/>
<dbReference type="InterPro" id="IPR002589">
    <property type="entry name" value="Macro_dom"/>
</dbReference>
<protein>
    <recommendedName>
        <fullName evidence="4">ADP-ribose 1''-phosphate phosphatase</fullName>
        <ecNumber evidence="3">3.1.3.84</ecNumber>
    </recommendedName>
</protein>
<feature type="domain" description="Macro" evidence="7">
    <location>
        <begin position="1"/>
        <end position="205"/>
    </location>
</feature>
<dbReference type="Pfam" id="PF01661">
    <property type="entry name" value="Macro"/>
    <property type="match status" value="1"/>
</dbReference>
<dbReference type="PANTHER" id="PTHR12521:SF0">
    <property type="entry name" value="ADP-RIBOSE GLYCOHYDROLASE OARD1"/>
    <property type="match status" value="1"/>
</dbReference>
<dbReference type="PROSITE" id="PS51154">
    <property type="entry name" value="MACRO"/>
    <property type="match status" value="1"/>
</dbReference>
<dbReference type="SUPFAM" id="SSF52949">
    <property type="entry name" value="Macro domain-like"/>
    <property type="match status" value="1"/>
</dbReference>
<keyword evidence="5" id="KW-0378">Hydrolase</keyword>
<evidence type="ECO:0000256" key="3">
    <source>
        <dbReference type="ARBA" id="ARBA00012983"/>
    </source>
</evidence>
<dbReference type="EC" id="3.1.3.84" evidence="3"/>
<name>A0A2I1DH87_ASPC2</name>
<dbReference type="InterPro" id="IPR050892">
    <property type="entry name" value="ADP-ribose_metab_enzymes"/>
</dbReference>
<sequence>MSSSPSSKISEVQGDLFDAPDGAALIHACNCQGSWGKGIAEAFKKKYPAAFKIYRAHCQKYLENKQFLTTGAENSGETQQQKTTRKIQLPIGTSLIISPQEEDYKEDHGKKRHWIICLFTSRGFGRSVSPPAVILQNTALAVADMKSQLEKLRSQPDNGVPLGELRSCRFNSGLFGVDWKLSREVLEEAELEVTVVRPQGEPLGL</sequence>
<dbReference type="RefSeq" id="XP_024697825.1">
    <property type="nucleotide sequence ID" value="XM_024836545.1"/>
</dbReference>
<gene>
    <name evidence="8" type="ORF">P168DRAFT_287297</name>
</gene>
<dbReference type="OrthoDB" id="2155246at2759"/>
<dbReference type="GO" id="GO:0004721">
    <property type="term" value="F:phosphoprotein phosphatase activity"/>
    <property type="evidence" value="ECO:0007669"/>
    <property type="project" value="UniProtKB-KW"/>
</dbReference>
<evidence type="ECO:0000256" key="1">
    <source>
        <dbReference type="ARBA" id="ARBA00002432"/>
    </source>
</evidence>
<evidence type="ECO:0000256" key="5">
    <source>
        <dbReference type="ARBA" id="ARBA00022912"/>
    </source>
</evidence>
<evidence type="ECO:0000256" key="6">
    <source>
        <dbReference type="ARBA" id="ARBA00034427"/>
    </source>
</evidence>
<comment type="similarity">
    <text evidence="2">Belongs to the POA1 family.</text>
</comment>
<evidence type="ECO:0000256" key="2">
    <source>
        <dbReference type="ARBA" id="ARBA00006575"/>
    </source>
</evidence>
<keyword evidence="5" id="KW-0904">Protein phosphatase</keyword>
<evidence type="ECO:0000313" key="8">
    <source>
        <dbReference type="EMBL" id="PKY09231.1"/>
    </source>
</evidence>
<proteinExistence type="inferred from homology"/>
<accession>A0A2I1DH87</accession>
<evidence type="ECO:0000259" key="7">
    <source>
        <dbReference type="PROSITE" id="PS51154"/>
    </source>
</evidence>
<dbReference type="InterPro" id="IPR043472">
    <property type="entry name" value="Macro_dom-like"/>
</dbReference>
<comment type="caution">
    <text evidence="8">The sequence shown here is derived from an EMBL/GenBank/DDBJ whole genome shotgun (WGS) entry which is preliminary data.</text>
</comment>
<dbReference type="GO" id="GO:0140291">
    <property type="term" value="P:peptidyl-glutamate ADP-deribosylation"/>
    <property type="evidence" value="ECO:0007669"/>
    <property type="project" value="TreeGrafter"/>
</dbReference>
<dbReference type="GeneID" id="36544069"/>
<evidence type="ECO:0000256" key="4">
    <source>
        <dbReference type="ARBA" id="ARBA00019744"/>
    </source>
</evidence>
<comment type="function">
    <text evidence="1">Highly specific phosphatase involved in the metabolism of ADP-ribose 1''-phosphate (Appr1p) which is produced as a consequence of tRNA splicing.</text>
</comment>
<dbReference type="Proteomes" id="UP000234254">
    <property type="component" value="Unassembled WGS sequence"/>
</dbReference>
<organism evidence="8 9">
    <name type="scientific">Aspergillus campestris (strain IBT 28561)</name>
    <dbReference type="NCBI Taxonomy" id="1392248"/>
    <lineage>
        <taxon>Eukaryota</taxon>
        <taxon>Fungi</taxon>
        <taxon>Dikarya</taxon>
        <taxon>Ascomycota</taxon>
        <taxon>Pezizomycotina</taxon>
        <taxon>Eurotiomycetes</taxon>
        <taxon>Eurotiomycetidae</taxon>
        <taxon>Eurotiales</taxon>
        <taxon>Aspergillaceae</taxon>
        <taxon>Aspergillus</taxon>
        <taxon>Aspergillus subgen. Circumdati</taxon>
    </lineage>
</organism>
<dbReference type="EMBL" id="MSFM01000001">
    <property type="protein sequence ID" value="PKY09231.1"/>
    <property type="molecule type" value="Genomic_DNA"/>
</dbReference>
<dbReference type="PANTHER" id="PTHR12521">
    <property type="entry name" value="PROTEIN C6ORF130"/>
    <property type="match status" value="1"/>
</dbReference>
<dbReference type="VEuPathDB" id="FungiDB:P168DRAFT_287297"/>
<comment type="catalytic activity">
    <reaction evidence="6">
        <text>ADP-alpha-D-ribose 1''-phosphate + H2O = ADP-D-ribose + phosphate</text>
        <dbReference type="Rhea" id="RHEA:25029"/>
        <dbReference type="ChEBI" id="CHEBI:15377"/>
        <dbReference type="ChEBI" id="CHEBI:43474"/>
        <dbReference type="ChEBI" id="CHEBI:57967"/>
        <dbReference type="ChEBI" id="CHEBI:58753"/>
        <dbReference type="EC" id="3.1.3.84"/>
    </reaction>
</comment>
<evidence type="ECO:0000313" key="9">
    <source>
        <dbReference type="Proteomes" id="UP000234254"/>
    </source>
</evidence>
<keyword evidence="9" id="KW-1185">Reference proteome</keyword>
<reference evidence="8" key="1">
    <citation type="submission" date="2016-12" db="EMBL/GenBank/DDBJ databases">
        <title>The genomes of Aspergillus section Nigri reveals drivers in fungal speciation.</title>
        <authorList>
            <consortium name="DOE Joint Genome Institute"/>
            <person name="Vesth T.C."/>
            <person name="Nybo J."/>
            <person name="Theobald S."/>
            <person name="Brandl J."/>
            <person name="Frisvad J.C."/>
            <person name="Nielsen K.F."/>
            <person name="Lyhne E.K."/>
            <person name="Kogle M.E."/>
            <person name="Kuo A."/>
            <person name="Riley R."/>
            <person name="Clum A."/>
            <person name="Nolan M."/>
            <person name="Lipzen A."/>
            <person name="Salamov A."/>
            <person name="Henrissat B."/>
            <person name="Wiebenga A."/>
            <person name="De vries R.P."/>
            <person name="Grigoriev I.V."/>
            <person name="Mortensen U.H."/>
            <person name="Andersen M.R."/>
            <person name="Baker S.E."/>
        </authorList>
    </citation>
    <scope>NUCLEOTIDE SEQUENCE</scope>
    <source>
        <strain evidence="8">IBT 28561</strain>
    </source>
</reference>
<dbReference type="Gene3D" id="3.40.220.10">
    <property type="entry name" value="Leucine Aminopeptidase, subunit E, domain 1"/>
    <property type="match status" value="1"/>
</dbReference>